<dbReference type="Proteomes" id="UP000248021">
    <property type="component" value="Unassembled WGS sequence"/>
</dbReference>
<feature type="domain" description="Metallo-beta-lactamase" evidence="1">
    <location>
        <begin position="66"/>
        <end position="284"/>
    </location>
</feature>
<keyword evidence="3" id="KW-1185">Reference proteome</keyword>
<reference evidence="2 3" key="1">
    <citation type="submission" date="2018-05" db="EMBL/GenBank/DDBJ databases">
        <title>Genomic Encyclopedia of Type Strains, Phase IV (KMG-IV): sequencing the most valuable type-strain genomes for metagenomic binning, comparative biology and taxonomic classification.</title>
        <authorList>
            <person name="Goeker M."/>
        </authorList>
    </citation>
    <scope>NUCLEOTIDE SEQUENCE [LARGE SCALE GENOMIC DNA]</scope>
    <source>
        <strain evidence="2 3">DSM 6462</strain>
    </source>
</reference>
<dbReference type="SMART" id="SM00849">
    <property type="entry name" value="Lactamase_B"/>
    <property type="match status" value="1"/>
</dbReference>
<organism evidence="2 3">
    <name type="scientific">Chelatococcus asaccharovorans</name>
    <dbReference type="NCBI Taxonomy" id="28210"/>
    <lineage>
        <taxon>Bacteria</taxon>
        <taxon>Pseudomonadati</taxon>
        <taxon>Pseudomonadota</taxon>
        <taxon>Alphaproteobacteria</taxon>
        <taxon>Hyphomicrobiales</taxon>
        <taxon>Chelatococcaceae</taxon>
        <taxon>Chelatococcus</taxon>
    </lineage>
</organism>
<evidence type="ECO:0000313" key="3">
    <source>
        <dbReference type="Proteomes" id="UP000248021"/>
    </source>
</evidence>
<dbReference type="InterPro" id="IPR050662">
    <property type="entry name" value="Sec-metab_biosynth-thioest"/>
</dbReference>
<dbReference type="SUPFAM" id="SSF56281">
    <property type="entry name" value="Metallo-hydrolase/oxidoreductase"/>
    <property type="match status" value="1"/>
</dbReference>
<comment type="caution">
    <text evidence="2">The sequence shown here is derived from an EMBL/GenBank/DDBJ whole genome shotgun (WGS) entry which is preliminary data.</text>
</comment>
<dbReference type="AlphaFoldDB" id="A0A2V3UII3"/>
<protein>
    <submittedName>
        <fullName evidence="2">Glyoxylase-like metal-dependent hydrolase (Beta-lactamase superfamily II)</fullName>
    </submittedName>
</protein>
<evidence type="ECO:0000259" key="1">
    <source>
        <dbReference type="SMART" id="SM00849"/>
    </source>
</evidence>
<dbReference type="InterPro" id="IPR036866">
    <property type="entry name" value="RibonucZ/Hydroxyglut_hydro"/>
</dbReference>
<evidence type="ECO:0000313" key="2">
    <source>
        <dbReference type="EMBL" id="PXW65162.1"/>
    </source>
</evidence>
<dbReference type="PANTHER" id="PTHR23131:SF4">
    <property type="entry name" value="METALLO-BETA-LACTAMASE SUPERFAMILY POTEIN"/>
    <property type="match status" value="1"/>
</dbReference>
<name>A0A2V3UII3_9HYPH</name>
<keyword evidence="2" id="KW-0378">Hydrolase</keyword>
<dbReference type="PANTHER" id="PTHR23131">
    <property type="entry name" value="ENDORIBONUCLEASE LACTB2"/>
    <property type="match status" value="1"/>
</dbReference>
<sequence length="382" mass="41236">MIAAVFKVRRGTPLPRTSLPRTSLPGSLAHPMPQFLVDTPPPFNTPVAIADDLLWVRVAIPYSLDHVNIYLLRDGDRWTAIDAGVDDARTRQAWGEILAPLGGLRSLGRVILTHFHADHAGAAGWLQNVSDAAILTSRGEWDALVGSAEPQPADKADRFEAHLLRMGCDPDEARMLRERSEPIDSKMGPLPEAPVMLDDEPAIAMAGTAWQVLSGPGGHSPAPLSLVSPGRDILLPGDQMLPGQSPFVGTRPEEPGETPLGDYLDYLALFDGHVGARTLVLPGHGLPFRGAPDQLRETRAHHARRCASLVEACAGRPMTVRALLDALIPHTKLGMLPLRIADLLSHVNLLRRTGELEPVDEGCVVTWHATPVSARRFAEIAG</sequence>
<dbReference type="Pfam" id="PF00753">
    <property type="entry name" value="Lactamase_B"/>
    <property type="match status" value="1"/>
</dbReference>
<dbReference type="GO" id="GO:0016787">
    <property type="term" value="F:hydrolase activity"/>
    <property type="evidence" value="ECO:0007669"/>
    <property type="project" value="UniProtKB-KW"/>
</dbReference>
<dbReference type="Gene3D" id="3.60.15.10">
    <property type="entry name" value="Ribonuclease Z/Hydroxyacylglutathione hydrolase-like"/>
    <property type="match status" value="1"/>
</dbReference>
<gene>
    <name evidence="2" type="ORF">C7450_101925</name>
</gene>
<accession>A0A2V3UII3</accession>
<dbReference type="InterPro" id="IPR001279">
    <property type="entry name" value="Metallo-B-lactamas"/>
</dbReference>
<dbReference type="EMBL" id="QJJK01000001">
    <property type="protein sequence ID" value="PXW65162.1"/>
    <property type="molecule type" value="Genomic_DNA"/>
</dbReference>
<proteinExistence type="predicted"/>